<dbReference type="Gene3D" id="3.40.630.30">
    <property type="match status" value="1"/>
</dbReference>
<dbReference type="RefSeq" id="WP_093534430.1">
    <property type="nucleotide sequence ID" value="NZ_FOXU01000001.1"/>
</dbReference>
<dbReference type="CDD" id="cd04301">
    <property type="entry name" value="NAT_SF"/>
    <property type="match status" value="1"/>
</dbReference>
<proteinExistence type="predicted"/>
<dbReference type="Proteomes" id="UP000198734">
    <property type="component" value="Unassembled WGS sequence"/>
</dbReference>
<name>A0A1I5VJ62_9BACI</name>
<dbReference type="EMBL" id="FOXU01000001">
    <property type="protein sequence ID" value="SFQ07036.1"/>
    <property type="molecule type" value="Genomic_DNA"/>
</dbReference>
<organism evidence="2 3">
    <name type="scientific">Psychrobacillus psychrotolerans</name>
    <dbReference type="NCBI Taxonomy" id="126156"/>
    <lineage>
        <taxon>Bacteria</taxon>
        <taxon>Bacillati</taxon>
        <taxon>Bacillota</taxon>
        <taxon>Bacilli</taxon>
        <taxon>Bacillales</taxon>
        <taxon>Bacillaceae</taxon>
        <taxon>Psychrobacillus</taxon>
    </lineage>
</organism>
<keyword evidence="2" id="KW-0808">Transferase</keyword>
<dbReference type="GO" id="GO:0016747">
    <property type="term" value="F:acyltransferase activity, transferring groups other than amino-acyl groups"/>
    <property type="evidence" value="ECO:0007669"/>
    <property type="project" value="InterPro"/>
</dbReference>
<evidence type="ECO:0000259" key="1">
    <source>
        <dbReference type="Pfam" id="PF00583"/>
    </source>
</evidence>
<accession>A0A1I5VJ62</accession>
<feature type="domain" description="N-acetyltransferase" evidence="1">
    <location>
        <begin position="43"/>
        <end position="133"/>
    </location>
</feature>
<gene>
    <name evidence="2" type="ORF">SAMN05421670_0824</name>
</gene>
<dbReference type="InterPro" id="IPR000182">
    <property type="entry name" value="GNAT_dom"/>
</dbReference>
<dbReference type="OrthoDB" id="1902458at2"/>
<dbReference type="STRING" id="126156.SAMN05421670_0824"/>
<reference evidence="3" key="1">
    <citation type="submission" date="2016-10" db="EMBL/GenBank/DDBJ databases">
        <authorList>
            <person name="Varghese N."/>
            <person name="Submissions S."/>
        </authorList>
    </citation>
    <scope>NUCLEOTIDE SEQUENCE [LARGE SCALE GENOMIC DNA]</scope>
    <source>
        <strain evidence="3">DSM 11706</strain>
    </source>
</reference>
<dbReference type="AlphaFoldDB" id="A0A1I5VJ62"/>
<dbReference type="SUPFAM" id="SSF55729">
    <property type="entry name" value="Acyl-CoA N-acyltransferases (Nat)"/>
    <property type="match status" value="1"/>
</dbReference>
<evidence type="ECO:0000313" key="2">
    <source>
        <dbReference type="EMBL" id="SFQ07036.1"/>
    </source>
</evidence>
<keyword evidence="3" id="KW-1185">Reference proteome</keyword>
<sequence>MNLKLKEVLETEKTILQNLYSLYLHDLSKFTTLLDIGEQGNFEYEEIDDFWELDGLTPYFILLDKDIIGFMLLLERPFLKKDYDFGINDLFILNKYKGQGLGRKAIQELFKVKKGKYFVIELIENSPAVSFWKNVYSDLNIQYTEKQDVVDDEQCLIQTFTIK</sequence>
<evidence type="ECO:0000313" key="3">
    <source>
        <dbReference type="Proteomes" id="UP000198734"/>
    </source>
</evidence>
<protein>
    <submittedName>
        <fullName evidence="2">Predicted acetyltransferase</fullName>
    </submittedName>
</protein>
<dbReference type="Pfam" id="PF00583">
    <property type="entry name" value="Acetyltransf_1"/>
    <property type="match status" value="1"/>
</dbReference>
<dbReference type="InterPro" id="IPR016181">
    <property type="entry name" value="Acyl_CoA_acyltransferase"/>
</dbReference>